<comment type="caution">
    <text evidence="3">The sequence shown here is derived from an EMBL/GenBank/DDBJ whole genome shotgun (WGS) entry which is preliminary data.</text>
</comment>
<evidence type="ECO:0008006" key="5">
    <source>
        <dbReference type="Google" id="ProtNLM"/>
    </source>
</evidence>
<evidence type="ECO:0000256" key="1">
    <source>
        <dbReference type="SAM" id="Coils"/>
    </source>
</evidence>
<feature type="compositionally biased region" description="Polar residues" evidence="2">
    <location>
        <begin position="312"/>
        <end position="324"/>
    </location>
</feature>
<keyword evidence="4" id="KW-1185">Reference proteome</keyword>
<evidence type="ECO:0000256" key="2">
    <source>
        <dbReference type="SAM" id="MobiDB-lite"/>
    </source>
</evidence>
<dbReference type="PANTHER" id="PTHR40619:SF3">
    <property type="entry name" value="FUNGAL STAND N-TERMINAL GOODBYE DOMAIN-CONTAINING PROTEIN"/>
    <property type="match status" value="1"/>
</dbReference>
<dbReference type="EMBL" id="JBAWTH010000041">
    <property type="protein sequence ID" value="KAL2283615.1"/>
    <property type="molecule type" value="Genomic_DNA"/>
</dbReference>
<name>A0ABR4EMR8_9PEZI</name>
<sequence length="330" mass="37033">MVPDIDPWTTPVVGTIGLLLQAVATAAKTRQEVLTRLVDLEKTFSNINSFAGTFPKDQEVREVSVHLVVAIFQAVEQAIGFFAKSAGRKAATAVLTGGDYQKDLLNSFDEVQKQSDYLIQKAQNSHFATTRAAILEVLYNQAQAAQKSADAKNEIKDLLEGYARENERDRKDREELRQLVAIQQKQNQELLAILNHSQTIPRPVSPLPVTLALPPPARSWEVTLLCLIDGMVYYERDEFIGEMQYVLTEIVRLVGDPTVQANVKLLITSPWRTDMAQQFFQEDREILHMEGMPSVELTPSASRVIYRHISHTESGQSSRDNSPSRGDEQQ</sequence>
<gene>
    <name evidence="3" type="ORF">FJTKL_09690</name>
</gene>
<dbReference type="PANTHER" id="PTHR40619">
    <property type="entry name" value="FUNGAL STAND N-TERMINAL GOODBYE DOMAIN-CONTAINING PROTEIN"/>
    <property type="match status" value="1"/>
</dbReference>
<reference evidence="3 4" key="1">
    <citation type="submission" date="2024-03" db="EMBL/GenBank/DDBJ databases">
        <title>A high-quality draft genome sequence of Diaporthe vaccinii, a causative agent of upright dieback and viscid rot disease in cranberry plants.</title>
        <authorList>
            <person name="Sarrasin M."/>
            <person name="Lang B.F."/>
            <person name="Burger G."/>
        </authorList>
    </citation>
    <scope>NUCLEOTIDE SEQUENCE [LARGE SCALE GENOMIC DNA]</scope>
    <source>
        <strain evidence="3 4">IS7</strain>
    </source>
</reference>
<accession>A0ABR4EMR8</accession>
<feature type="region of interest" description="Disordered" evidence="2">
    <location>
        <begin position="311"/>
        <end position="330"/>
    </location>
</feature>
<evidence type="ECO:0000313" key="4">
    <source>
        <dbReference type="Proteomes" id="UP001600888"/>
    </source>
</evidence>
<evidence type="ECO:0000313" key="3">
    <source>
        <dbReference type="EMBL" id="KAL2283615.1"/>
    </source>
</evidence>
<proteinExistence type="predicted"/>
<organism evidence="3 4">
    <name type="scientific">Diaporthe vaccinii</name>
    <dbReference type="NCBI Taxonomy" id="105482"/>
    <lineage>
        <taxon>Eukaryota</taxon>
        <taxon>Fungi</taxon>
        <taxon>Dikarya</taxon>
        <taxon>Ascomycota</taxon>
        <taxon>Pezizomycotina</taxon>
        <taxon>Sordariomycetes</taxon>
        <taxon>Sordariomycetidae</taxon>
        <taxon>Diaporthales</taxon>
        <taxon>Diaporthaceae</taxon>
        <taxon>Diaporthe</taxon>
        <taxon>Diaporthe eres species complex</taxon>
    </lineage>
</organism>
<dbReference type="Proteomes" id="UP001600888">
    <property type="component" value="Unassembled WGS sequence"/>
</dbReference>
<feature type="coiled-coil region" evidence="1">
    <location>
        <begin position="148"/>
        <end position="193"/>
    </location>
</feature>
<keyword evidence="1" id="KW-0175">Coiled coil</keyword>
<protein>
    <recommendedName>
        <fullName evidence="5">Fungal N-terminal domain-containing protein</fullName>
    </recommendedName>
</protein>